<feature type="compositionally biased region" description="Basic residues" evidence="1">
    <location>
        <begin position="604"/>
        <end position="615"/>
    </location>
</feature>
<evidence type="ECO:0000313" key="3">
    <source>
        <dbReference type="Proteomes" id="UP000032702"/>
    </source>
</evidence>
<feature type="region of interest" description="Disordered" evidence="1">
    <location>
        <begin position="211"/>
        <end position="231"/>
    </location>
</feature>
<name>Q08S44_STIAD</name>
<feature type="compositionally biased region" description="Basic residues" evidence="1">
    <location>
        <begin position="508"/>
        <end position="541"/>
    </location>
</feature>
<feature type="compositionally biased region" description="Basic residues" evidence="1">
    <location>
        <begin position="696"/>
        <end position="717"/>
    </location>
</feature>
<feature type="compositionally biased region" description="Basic residues" evidence="1">
    <location>
        <begin position="675"/>
        <end position="685"/>
    </location>
</feature>
<accession>Q08S44</accession>
<feature type="region of interest" description="Disordered" evidence="1">
    <location>
        <begin position="478"/>
        <end position="553"/>
    </location>
</feature>
<dbReference type="AlphaFoldDB" id="Q08S44"/>
<feature type="region of interest" description="Disordered" evidence="1">
    <location>
        <begin position="647"/>
        <end position="739"/>
    </location>
</feature>
<organism evidence="2 3">
    <name type="scientific">Stigmatella aurantiaca (strain DW4/3-1)</name>
    <dbReference type="NCBI Taxonomy" id="378806"/>
    <lineage>
        <taxon>Bacteria</taxon>
        <taxon>Pseudomonadati</taxon>
        <taxon>Myxococcota</taxon>
        <taxon>Myxococcia</taxon>
        <taxon>Myxococcales</taxon>
        <taxon>Cystobacterineae</taxon>
        <taxon>Archangiaceae</taxon>
        <taxon>Stigmatella</taxon>
    </lineage>
</organism>
<feature type="region of interest" description="Disordered" evidence="1">
    <location>
        <begin position="837"/>
        <end position="856"/>
    </location>
</feature>
<feature type="compositionally biased region" description="Low complexity" evidence="1">
    <location>
        <begin position="659"/>
        <end position="674"/>
    </location>
</feature>
<feature type="compositionally biased region" description="Basic and acidic residues" evidence="1">
    <location>
        <begin position="647"/>
        <end position="657"/>
    </location>
</feature>
<feature type="compositionally biased region" description="Basic and acidic residues" evidence="1">
    <location>
        <begin position="214"/>
        <end position="231"/>
    </location>
</feature>
<evidence type="ECO:0000313" key="2">
    <source>
        <dbReference type="EMBL" id="EAU63298.1"/>
    </source>
</evidence>
<feature type="region of interest" description="Disordered" evidence="1">
    <location>
        <begin position="382"/>
        <end position="466"/>
    </location>
</feature>
<feature type="compositionally biased region" description="Pro residues" evidence="1">
    <location>
        <begin position="1002"/>
        <end position="1014"/>
    </location>
</feature>
<feature type="region of interest" description="Disordered" evidence="1">
    <location>
        <begin position="568"/>
        <end position="587"/>
    </location>
</feature>
<sequence length="1059" mass="115875">MRKNVLCFGTRSREIPAPVREARHTGCLPRAHPPPSGSALVFHRAAVRLGRHRRHGLAGGERIERRLHVVDVGVLLAARVIVDGARVAQHALLIDDVHVRRRLRAVGVAHLAVGVQEHRVAEALGLLPGSGFVGRVVGGGVHGQPHHLGGVIALQRGLHGVGAVVALDEGAAGVGPLEHDQLALVLRQRVLLASLVLQLEIGGGLAHLRGVRGQRGDGPTEGRGERERSEGTFHGFISLGERTAVLDSGVKGGAARRREPPSRRIGAAAGRTLHGLNDELLGEQLRQHLGAVRRRGADDQVHGHTGPAMRGQAGRDARIPARPVRHEEGDLVLGERGAHILARQHGALVELAGETPVGGEVDEDGLARLERRGHRRLLPGLRLRHRGGPAPGGFLEAQGHAADAQQHHERHAPPHPPPRALGGLRLPIQPRAQRHRHEEREQPRHAIHPGQPPHHPQEPHRGAQQREAQELLAHLHPRARLRQPPRQARHHHQRAEGQRQPKPQRHEGGHHRERPRREGKTHRRAQERRRARRGEHHRQHALARAARQAPGGIHLARQRRAIRAQLVDPEQVERERHHHRAHRGDEERLLELEAPAHLGPAGAHRQHHGGQHPHRPHDSARVGQGVRAHVPAVLLHEAREAIRLERQHREHARHEVEDGAAQEGEQQRQPQRQRGLGRGRHRRKGGPPGPGAREGGRRRRGHRARRGGFQGRHRQIQLHRPEPRLGRAQPQHPLEARGLPGRRARLGLALQPEPARGLLGEGHPGDAREALGDEEVGLHAGRRLAIARRHGQRAREGLPSLEGGCIQGERGGVARGLAFEGNLGLEDIEGRRGRRVPQRLRPHGHGAGEDHLRGDAALGTHQRIHRGRERERPLDLGGGLGFREEHHLLLIAVGGDEAVGGAEGGGEGPAQRAHGGARRIPGHLGGQARVPGVLPVDVPVRVHPEADPHPERVSGLHLGGIHQQRRLQTGLSLVQRTAADGRGRHLCPRHRAARPQEHPGPHRSPLPRHAPPVNAPAGGMPPRVRPWSTHASGRAFPQTVGERRVVPIQRRTCGGALWS</sequence>
<evidence type="ECO:0000256" key="1">
    <source>
        <dbReference type="SAM" id="MobiDB-lite"/>
    </source>
</evidence>
<protein>
    <submittedName>
        <fullName evidence="2">Uncharacterized protein</fullName>
    </submittedName>
</protein>
<feature type="compositionally biased region" description="Basic and acidic residues" evidence="1">
    <location>
        <begin position="494"/>
        <end position="507"/>
    </location>
</feature>
<feature type="compositionally biased region" description="Basic residues" evidence="1">
    <location>
        <begin position="478"/>
        <end position="493"/>
    </location>
</feature>
<dbReference type="Proteomes" id="UP000032702">
    <property type="component" value="Unassembled WGS sequence"/>
</dbReference>
<feature type="compositionally biased region" description="Basic residues" evidence="1">
    <location>
        <begin position="984"/>
        <end position="993"/>
    </location>
</feature>
<gene>
    <name evidence="2" type="ORF">STIAU_3143</name>
</gene>
<proteinExistence type="predicted"/>
<feature type="region of interest" description="Disordered" evidence="1">
    <location>
        <begin position="296"/>
        <end position="317"/>
    </location>
</feature>
<feature type="compositionally biased region" description="Low complexity" evidence="1">
    <location>
        <begin position="420"/>
        <end position="431"/>
    </location>
</feature>
<dbReference type="EMBL" id="AAMD01000171">
    <property type="protein sequence ID" value="EAU63298.1"/>
    <property type="molecule type" value="Genomic_DNA"/>
</dbReference>
<feature type="region of interest" description="Disordered" evidence="1">
    <location>
        <begin position="980"/>
        <end position="1038"/>
    </location>
</feature>
<feature type="region of interest" description="Disordered" evidence="1">
    <location>
        <begin position="599"/>
        <end position="622"/>
    </location>
</feature>
<comment type="caution">
    <text evidence="2">The sequence shown here is derived from an EMBL/GenBank/DDBJ whole genome shotgun (WGS) entry which is preliminary data.</text>
</comment>
<reference evidence="2 3" key="1">
    <citation type="submission" date="2006-04" db="EMBL/GenBank/DDBJ databases">
        <authorList>
            <person name="Nierman W.C."/>
        </authorList>
    </citation>
    <scope>NUCLEOTIDE SEQUENCE [LARGE SCALE GENOMIC DNA]</scope>
    <source>
        <strain evidence="2 3">DW4/3-1</strain>
    </source>
</reference>